<dbReference type="SUPFAM" id="SSF53335">
    <property type="entry name" value="S-adenosyl-L-methionine-dependent methyltransferases"/>
    <property type="match status" value="1"/>
</dbReference>
<dbReference type="EMBL" id="JAGTXO010000057">
    <property type="protein sequence ID" value="KAG8458102.1"/>
    <property type="molecule type" value="Genomic_DNA"/>
</dbReference>
<dbReference type="Gene3D" id="3.40.50.150">
    <property type="entry name" value="Vaccinia Virus protein VP39"/>
    <property type="match status" value="1"/>
</dbReference>
<organism evidence="7 8">
    <name type="scientific">Diacronema lutheri</name>
    <name type="common">Unicellular marine alga</name>
    <name type="synonym">Monochrysis lutheri</name>
    <dbReference type="NCBI Taxonomy" id="2081491"/>
    <lineage>
        <taxon>Eukaryota</taxon>
        <taxon>Haptista</taxon>
        <taxon>Haptophyta</taxon>
        <taxon>Pavlovophyceae</taxon>
        <taxon>Pavlovales</taxon>
        <taxon>Pavlovaceae</taxon>
        <taxon>Diacronema</taxon>
    </lineage>
</organism>
<keyword evidence="3" id="KW-0489">Methyltransferase</keyword>
<evidence type="ECO:0000256" key="4">
    <source>
        <dbReference type="ARBA" id="ARBA00022679"/>
    </source>
</evidence>
<keyword evidence="6" id="KW-0819">tRNA processing</keyword>
<evidence type="ECO:0000313" key="8">
    <source>
        <dbReference type="Proteomes" id="UP000751190"/>
    </source>
</evidence>
<dbReference type="InterPro" id="IPR003358">
    <property type="entry name" value="tRNA_(Gua-N-7)_MeTrfase_Trmb"/>
</dbReference>
<comment type="caution">
    <text evidence="7">The sequence shown here is derived from an EMBL/GenBank/DDBJ whole genome shotgun (WGS) entry which is preliminary data.</text>
</comment>
<evidence type="ECO:0000313" key="7">
    <source>
        <dbReference type="EMBL" id="KAG8458102.1"/>
    </source>
</evidence>
<reference evidence="7" key="1">
    <citation type="submission" date="2021-05" db="EMBL/GenBank/DDBJ databases">
        <title>The genome of the haptophyte Pavlova lutheri (Diacronema luteri, Pavlovales) - a model for lipid biosynthesis in eukaryotic algae.</title>
        <authorList>
            <person name="Hulatt C.J."/>
            <person name="Posewitz M.C."/>
        </authorList>
    </citation>
    <scope>NUCLEOTIDE SEQUENCE</scope>
    <source>
        <strain evidence="7">NIVA-4/92</strain>
    </source>
</reference>
<evidence type="ECO:0000256" key="1">
    <source>
        <dbReference type="ARBA" id="ARBA00000142"/>
    </source>
</evidence>
<accession>A0A8J5XCC6</accession>
<dbReference type="PROSITE" id="PS51625">
    <property type="entry name" value="SAM_MT_TRMB"/>
    <property type="match status" value="1"/>
</dbReference>
<name>A0A8J5XCC6_DIALT</name>
<dbReference type="Pfam" id="PF02390">
    <property type="entry name" value="Methyltransf_4"/>
    <property type="match status" value="1"/>
</dbReference>
<dbReference type="InterPro" id="IPR029063">
    <property type="entry name" value="SAM-dependent_MTases_sf"/>
</dbReference>
<proteinExistence type="predicted"/>
<protein>
    <recommendedName>
        <fullName evidence="2">tRNA (guanine(46)-N(7))-methyltransferase</fullName>
        <ecNumber evidence="2">2.1.1.33</ecNumber>
    </recommendedName>
</protein>
<evidence type="ECO:0000256" key="6">
    <source>
        <dbReference type="ARBA" id="ARBA00022694"/>
    </source>
</evidence>
<dbReference type="Proteomes" id="UP000751190">
    <property type="component" value="Unassembled WGS sequence"/>
</dbReference>
<evidence type="ECO:0000256" key="5">
    <source>
        <dbReference type="ARBA" id="ARBA00022691"/>
    </source>
</evidence>
<gene>
    <name evidence="7" type="ORF">KFE25_012762</name>
</gene>
<sequence length="294" mass="31662">MAAVVVALGLSAVRSRDLPPGYVIERQAPHARTAAVACKHVLELDSFLHNAPTPEHTRATFGATAAWLAERHGARRGAGGLLLDSGCGTGRSTLLLAQQHPDCLVIGVDRSLARLRKDKRDISPGAACAPRGDEGPVQPAFDNALLVRADLPAFWRLAVESGWRLRAHRLLFPNPYPKPAHLPRRWHAHPSWPLVLALGGELELRSNWRTYLEETVIATSAIAHLASSDGEAGDLPPPSCDAAALRPDVRAAARALAAGLRVEQYAASAPFVSEFEAKYEAARLPLFRLALRLG</sequence>
<dbReference type="GO" id="GO:0008176">
    <property type="term" value="F:tRNA (guanine(46)-N7)-methyltransferase activity"/>
    <property type="evidence" value="ECO:0007669"/>
    <property type="project" value="UniProtKB-EC"/>
</dbReference>
<keyword evidence="5" id="KW-0949">S-adenosyl-L-methionine</keyword>
<keyword evidence="4" id="KW-0808">Transferase</keyword>
<evidence type="ECO:0000256" key="2">
    <source>
        <dbReference type="ARBA" id="ARBA00011977"/>
    </source>
</evidence>
<dbReference type="EC" id="2.1.1.33" evidence="2"/>
<dbReference type="CDD" id="cd02440">
    <property type="entry name" value="AdoMet_MTases"/>
    <property type="match status" value="1"/>
</dbReference>
<comment type="catalytic activity">
    <reaction evidence="1">
        <text>guanosine(46) in tRNA + S-adenosyl-L-methionine = N(7)-methylguanosine(46) in tRNA + S-adenosyl-L-homocysteine</text>
        <dbReference type="Rhea" id="RHEA:42708"/>
        <dbReference type="Rhea" id="RHEA-COMP:10188"/>
        <dbReference type="Rhea" id="RHEA-COMP:10189"/>
        <dbReference type="ChEBI" id="CHEBI:57856"/>
        <dbReference type="ChEBI" id="CHEBI:59789"/>
        <dbReference type="ChEBI" id="CHEBI:74269"/>
        <dbReference type="ChEBI" id="CHEBI:74480"/>
        <dbReference type="EC" id="2.1.1.33"/>
    </reaction>
</comment>
<evidence type="ECO:0000256" key="3">
    <source>
        <dbReference type="ARBA" id="ARBA00022603"/>
    </source>
</evidence>
<dbReference type="AlphaFoldDB" id="A0A8J5XCC6"/>
<dbReference type="OrthoDB" id="2013972at2759"/>
<keyword evidence="8" id="KW-1185">Reference proteome</keyword>